<proteinExistence type="predicted"/>
<keyword evidence="2" id="KW-1185">Reference proteome</keyword>
<evidence type="ECO:0000313" key="2">
    <source>
        <dbReference type="Proteomes" id="UP000216352"/>
    </source>
</evidence>
<name>A0A261FUS0_9BIFI</name>
<organism evidence="1 2">
    <name type="scientific">Bifidobacterium lemurum</name>
    <dbReference type="NCBI Taxonomy" id="1603886"/>
    <lineage>
        <taxon>Bacteria</taxon>
        <taxon>Bacillati</taxon>
        <taxon>Actinomycetota</taxon>
        <taxon>Actinomycetes</taxon>
        <taxon>Bifidobacteriales</taxon>
        <taxon>Bifidobacteriaceae</taxon>
        <taxon>Bifidobacterium</taxon>
    </lineage>
</organism>
<dbReference type="AlphaFoldDB" id="A0A261FUS0"/>
<sequence>MNEVMDWIGLAASVVTCISFAAAVASWNLNRSRVMDGLLNVGKVCDVDGTSMVRFQNVGGCGLLIQFVFIKPPASAKMIPTGSETPSNVLMPGESFNLYLTGAEDVVVSYTTHNNVNVRHIERFRIDALGVVANRIRTYVKPDRKTRKRMQYKSGELFGKFTDIAPQRRTVKTTNRPKDGDGMDNAERWLSKNGYRAIRNGIC</sequence>
<dbReference type="STRING" id="1603886.GCA_001895165_01295"/>
<comment type="caution">
    <text evidence="1">The sequence shown here is derived from an EMBL/GenBank/DDBJ whole genome shotgun (WGS) entry which is preliminary data.</text>
</comment>
<gene>
    <name evidence="1" type="ORF">BLEM_0590</name>
</gene>
<reference evidence="1 2" key="1">
    <citation type="journal article" date="2017" name="BMC Genomics">
        <title>Comparative genomic and phylogenomic analyses of the Bifidobacteriaceae family.</title>
        <authorList>
            <person name="Lugli G.A."/>
            <person name="Milani C."/>
            <person name="Turroni F."/>
            <person name="Duranti S."/>
            <person name="Mancabelli L."/>
            <person name="Mangifesta M."/>
            <person name="Ferrario C."/>
            <person name="Modesto M."/>
            <person name="Mattarelli P."/>
            <person name="Jiri K."/>
            <person name="van Sinderen D."/>
            <person name="Ventura M."/>
        </authorList>
    </citation>
    <scope>NUCLEOTIDE SEQUENCE [LARGE SCALE GENOMIC DNA]</scope>
    <source>
        <strain evidence="1 2">DSM 28807</strain>
    </source>
</reference>
<accession>A0A261FUS0</accession>
<dbReference type="EMBL" id="MWWX01000004">
    <property type="protein sequence ID" value="OZG62673.1"/>
    <property type="molecule type" value="Genomic_DNA"/>
</dbReference>
<protein>
    <submittedName>
        <fullName evidence="1">Uncharacterized protein</fullName>
    </submittedName>
</protein>
<evidence type="ECO:0000313" key="1">
    <source>
        <dbReference type="EMBL" id="OZG62673.1"/>
    </source>
</evidence>
<dbReference type="Proteomes" id="UP000216352">
    <property type="component" value="Unassembled WGS sequence"/>
</dbReference>
<dbReference type="RefSeq" id="WP_143147986.1">
    <property type="nucleotide sequence ID" value="NZ_BDIS01000016.1"/>
</dbReference>